<reference evidence="17 18" key="1">
    <citation type="submission" date="2020-07" db="EMBL/GenBank/DDBJ databases">
        <authorList>
            <person name="Partida-Martinez L."/>
            <person name="Huntemann M."/>
            <person name="Clum A."/>
            <person name="Wang J."/>
            <person name="Palaniappan K."/>
            <person name="Ritter S."/>
            <person name="Chen I.-M."/>
            <person name="Stamatis D."/>
            <person name="Reddy T."/>
            <person name="O'Malley R."/>
            <person name="Daum C."/>
            <person name="Shapiro N."/>
            <person name="Ivanova N."/>
            <person name="Kyrpides N."/>
            <person name="Woyke T."/>
        </authorList>
    </citation>
    <scope>NUCLEOTIDE SEQUENCE [LARGE SCALE GENOMIC DNA]</scope>
    <source>
        <strain evidence="17 18">AS2.3</strain>
    </source>
</reference>
<evidence type="ECO:0000256" key="6">
    <source>
        <dbReference type="ARBA" id="ARBA00023004"/>
    </source>
</evidence>
<comment type="subcellular location">
    <subcellularLocation>
        <location evidence="1 11">Cell outer membrane</location>
        <topology evidence="1 11">Multi-pass membrane protein</topology>
    </subcellularLocation>
</comment>
<keyword evidence="6" id="KW-0408">Iron</keyword>
<dbReference type="SUPFAM" id="SSF56935">
    <property type="entry name" value="Porins"/>
    <property type="match status" value="1"/>
</dbReference>
<dbReference type="AlphaFoldDB" id="A0A7Y9K3B9"/>
<dbReference type="PANTHER" id="PTHR32552">
    <property type="entry name" value="FERRICHROME IRON RECEPTOR-RELATED"/>
    <property type="match status" value="1"/>
</dbReference>
<protein>
    <submittedName>
        <fullName evidence="17">Iron complex outermembrane receptor protein</fullName>
    </submittedName>
</protein>
<comment type="caution">
    <text evidence="17">The sequence shown here is derived from an EMBL/GenBank/DDBJ whole genome shotgun (WGS) entry which is preliminary data.</text>
</comment>
<keyword evidence="9 11" id="KW-0472">Membrane</keyword>
<dbReference type="PANTHER" id="PTHR32552:SF81">
    <property type="entry name" value="TONB-DEPENDENT OUTER MEMBRANE RECEPTOR"/>
    <property type="match status" value="1"/>
</dbReference>
<keyword evidence="8 12" id="KW-0798">TonB box</keyword>
<dbReference type="GO" id="GO:0006826">
    <property type="term" value="P:iron ion transport"/>
    <property type="evidence" value="ECO:0007669"/>
    <property type="project" value="UniProtKB-KW"/>
</dbReference>
<evidence type="ECO:0000256" key="7">
    <source>
        <dbReference type="ARBA" id="ARBA00023065"/>
    </source>
</evidence>
<keyword evidence="4" id="KW-0410">Iron transport</keyword>
<dbReference type="Pfam" id="PF07715">
    <property type="entry name" value="Plug"/>
    <property type="match status" value="1"/>
</dbReference>
<keyword evidence="17" id="KW-0675">Receptor</keyword>
<dbReference type="PROSITE" id="PS52016">
    <property type="entry name" value="TONB_DEPENDENT_REC_3"/>
    <property type="match status" value="1"/>
</dbReference>
<accession>A0A7Y9K3B9</accession>
<dbReference type="InterPro" id="IPR039426">
    <property type="entry name" value="TonB-dep_rcpt-like"/>
</dbReference>
<evidence type="ECO:0000256" key="13">
    <source>
        <dbReference type="SAM" id="MobiDB-lite"/>
    </source>
</evidence>
<evidence type="ECO:0000259" key="16">
    <source>
        <dbReference type="Pfam" id="PF07715"/>
    </source>
</evidence>
<dbReference type="Proteomes" id="UP000517753">
    <property type="component" value="Unassembled WGS sequence"/>
</dbReference>
<keyword evidence="18" id="KW-1185">Reference proteome</keyword>
<evidence type="ECO:0000256" key="4">
    <source>
        <dbReference type="ARBA" id="ARBA00022496"/>
    </source>
</evidence>
<gene>
    <name evidence="17" type="ORF">HD841_003558</name>
</gene>
<dbReference type="GO" id="GO:0009279">
    <property type="term" value="C:cell outer membrane"/>
    <property type="evidence" value="ECO:0007669"/>
    <property type="project" value="UniProtKB-SubCell"/>
</dbReference>
<evidence type="ECO:0000256" key="1">
    <source>
        <dbReference type="ARBA" id="ARBA00004571"/>
    </source>
</evidence>
<feature type="domain" description="TonB-dependent receptor plug" evidence="16">
    <location>
        <begin position="79"/>
        <end position="184"/>
    </location>
</feature>
<keyword evidence="2 11" id="KW-0813">Transport</keyword>
<reference evidence="17 18" key="2">
    <citation type="submission" date="2020-08" db="EMBL/GenBank/DDBJ databases">
        <title>The Agave Microbiome: Exploring the role of microbial communities in plant adaptations to desert environments.</title>
        <authorList>
            <person name="Partida-Martinez L.P."/>
        </authorList>
    </citation>
    <scope>NUCLEOTIDE SEQUENCE [LARGE SCALE GENOMIC DNA]</scope>
    <source>
        <strain evidence="17 18">AS2.3</strain>
    </source>
</reference>
<keyword evidence="14" id="KW-0732">Signal</keyword>
<evidence type="ECO:0000256" key="14">
    <source>
        <dbReference type="SAM" id="SignalP"/>
    </source>
</evidence>
<feature type="chain" id="PRO_5031320932" evidence="14">
    <location>
        <begin position="22"/>
        <end position="900"/>
    </location>
</feature>
<dbReference type="Pfam" id="PF00593">
    <property type="entry name" value="TonB_dep_Rec_b-barrel"/>
    <property type="match status" value="1"/>
</dbReference>
<dbReference type="Gene3D" id="2.40.170.20">
    <property type="entry name" value="TonB-dependent receptor, beta-barrel domain"/>
    <property type="match status" value="3"/>
</dbReference>
<evidence type="ECO:0000313" key="18">
    <source>
        <dbReference type="Proteomes" id="UP000517753"/>
    </source>
</evidence>
<organism evidence="17 18">
    <name type="scientific">Sphingomonas melonis</name>
    <dbReference type="NCBI Taxonomy" id="152682"/>
    <lineage>
        <taxon>Bacteria</taxon>
        <taxon>Pseudomonadati</taxon>
        <taxon>Pseudomonadota</taxon>
        <taxon>Alphaproteobacteria</taxon>
        <taxon>Sphingomonadales</taxon>
        <taxon>Sphingomonadaceae</taxon>
        <taxon>Sphingomonas</taxon>
    </lineage>
</organism>
<dbReference type="InterPro" id="IPR012910">
    <property type="entry name" value="Plug_dom"/>
</dbReference>
<dbReference type="EMBL" id="JACCBY010000006">
    <property type="protein sequence ID" value="NYD91742.1"/>
    <property type="molecule type" value="Genomic_DNA"/>
</dbReference>
<evidence type="ECO:0000256" key="12">
    <source>
        <dbReference type="RuleBase" id="RU003357"/>
    </source>
</evidence>
<dbReference type="InterPro" id="IPR000531">
    <property type="entry name" value="Beta-barrel_TonB"/>
</dbReference>
<evidence type="ECO:0000256" key="3">
    <source>
        <dbReference type="ARBA" id="ARBA00022452"/>
    </source>
</evidence>
<evidence type="ECO:0000256" key="10">
    <source>
        <dbReference type="ARBA" id="ARBA00023237"/>
    </source>
</evidence>
<comment type="similarity">
    <text evidence="11 12">Belongs to the TonB-dependent receptor family.</text>
</comment>
<evidence type="ECO:0000256" key="5">
    <source>
        <dbReference type="ARBA" id="ARBA00022692"/>
    </source>
</evidence>
<keyword evidence="5 11" id="KW-0812">Transmembrane</keyword>
<evidence type="ECO:0000256" key="8">
    <source>
        <dbReference type="ARBA" id="ARBA00023077"/>
    </source>
</evidence>
<proteinExistence type="inferred from homology"/>
<feature type="domain" description="TonB-dependent receptor-like beta-barrel" evidence="15">
    <location>
        <begin position="336"/>
        <end position="866"/>
    </location>
</feature>
<keyword evidence="7" id="KW-0406">Ion transport</keyword>
<evidence type="ECO:0000256" key="9">
    <source>
        <dbReference type="ARBA" id="ARBA00023136"/>
    </source>
</evidence>
<evidence type="ECO:0000256" key="11">
    <source>
        <dbReference type="PROSITE-ProRule" id="PRU01360"/>
    </source>
</evidence>
<evidence type="ECO:0000313" key="17">
    <source>
        <dbReference type="EMBL" id="NYD91742.1"/>
    </source>
</evidence>
<sequence>MSIRHFITGASVLALAIGAQAAAAQAVQGSSTGEQLSAPGAVDAASAPQSNAQPDATAAAEQDGIGDIVVTAQRREQNLQAVPLAITAISGETLQTRGVVDLSRLNEFVPGFSFGQTGSDVRPAMRGVRTANNGVTGDPTIGYFIDGIYQSRTSQAALGFADVATLEVQRGPQGTLYGRNTFGGNIVVTTNAPTHELDYGSTLTVGNYKKARFEGYINVPLTENVAARITAVTDYADGWVRNSYNRSADLFDENKQYIRGAVKWDVGDFTATFRADYAKQGGNGASAFGYKQIGSYIDPATCQILFNSPNYIYLNERAGNRDGVADCRTTVASPTGPAGTGVDLGIPIDNQGDEFTVSNDYKPFRNLQQASTSLTASYDFGPIALKSITGYVHYRGRRTTDSDFSSSSIAIDQARTEADTFSQEVQLLSSKTGKLEYVVGGFFLNDNLVNGFINQQLPRTIRSSALAAPITGSQNAGTYQFERVKVYSRAAYGQATYHLTDAWSVTGGVRYTHEKKTYLNATAFWYLPATLANGVNPLTLVTINDPLPGRSVFPNRPSNCGENGVTAATILNSLGQQVASNYCPLTFSQTTWKAGTEYQVTDRNLVYASVSTGFRSGGFNAGLAAAQSAPTFDPEKVTAYEVGSKNRFFDNTVQLNLSAFYNRYSDLQESRQIIVGGTTLQTTFNAAKARSYGLETEAIWEPTPELTIGANLSLLNAKYSDFKGVPLPFGGSILVNDASATAPTVVNGVTIAGVGQRRVIAPGYECTPLGGTGGAGQPALSFVCDLSGNNIPHSPKYSGSAYASYKIALGGDSSLTPFVAVSFAGHHDEQAFNDSLAREEPWAKLDATLTYEVNKQLSLIGFVDNITNTKIQTLVSYGGTPLQASYEPPRMYGLRLQFRR</sequence>
<dbReference type="RefSeq" id="WP_179510151.1">
    <property type="nucleotide sequence ID" value="NZ_JACCBY010000006.1"/>
</dbReference>
<evidence type="ECO:0000259" key="15">
    <source>
        <dbReference type="Pfam" id="PF00593"/>
    </source>
</evidence>
<keyword evidence="10 11" id="KW-0998">Cell outer membrane</keyword>
<keyword evidence="3 11" id="KW-1134">Transmembrane beta strand</keyword>
<feature type="region of interest" description="Disordered" evidence="13">
    <location>
        <begin position="33"/>
        <end position="60"/>
    </location>
</feature>
<evidence type="ECO:0000256" key="2">
    <source>
        <dbReference type="ARBA" id="ARBA00022448"/>
    </source>
</evidence>
<dbReference type="InterPro" id="IPR036942">
    <property type="entry name" value="Beta-barrel_TonB_sf"/>
</dbReference>
<name>A0A7Y9K3B9_9SPHN</name>
<feature type="signal peptide" evidence="14">
    <location>
        <begin position="1"/>
        <end position="21"/>
    </location>
</feature>